<evidence type="ECO:0000313" key="2">
    <source>
        <dbReference type="Proteomes" id="UP000009062"/>
    </source>
</evidence>
<evidence type="ECO:0000313" key="1">
    <source>
        <dbReference type="EMBL" id="AFA40830.1"/>
    </source>
</evidence>
<protein>
    <submittedName>
        <fullName evidence="1">Uncharacterized protein</fullName>
    </submittedName>
</protein>
<keyword evidence="2" id="KW-1185">Reference proteome</keyword>
<organism evidence="1 2">
    <name type="scientific">Pyrobaculum oguniense (strain DSM 13380 / JCM 10595 / TE7)</name>
    <dbReference type="NCBI Taxonomy" id="698757"/>
    <lineage>
        <taxon>Archaea</taxon>
        <taxon>Thermoproteota</taxon>
        <taxon>Thermoprotei</taxon>
        <taxon>Thermoproteales</taxon>
        <taxon>Thermoproteaceae</taxon>
        <taxon>Pyrobaculum</taxon>
    </lineage>
</organism>
<keyword evidence="1" id="KW-0614">Plasmid</keyword>
<gene>
    <name evidence="1" type="ORF">Pogu_ECE003</name>
</gene>
<name>H6QE00_PYROT</name>
<dbReference type="AlphaFoldDB" id="H6QE00"/>
<proteinExistence type="predicted"/>
<dbReference type="EMBL" id="CP003317">
    <property type="protein sequence ID" value="AFA40830.1"/>
    <property type="molecule type" value="Genomic_DNA"/>
</dbReference>
<dbReference type="HOGENOM" id="CLU_3302884_0_0_2"/>
<geneLocation type="plasmid" evidence="1 2">
    <name>extrachromosomal element</name>
</geneLocation>
<reference evidence="1 2" key="1">
    <citation type="submission" date="2012-01" db="EMBL/GenBank/DDBJ databases">
        <title>Complete Genome Sequence of Pyrobaculum oguniense.</title>
        <authorList>
            <person name="Bernick D.L."/>
            <person name="Karplus K."/>
            <person name="Lui L.M."/>
            <person name="Coker J.K.C."/>
            <person name="Murphy J.N."/>
            <person name="Cozen A.E."/>
            <person name="Chan P.P."/>
            <person name="Lowe T.M."/>
        </authorList>
    </citation>
    <scope>NUCLEOTIDE SEQUENCE [LARGE SCALE GENOMIC DNA]</scope>
    <source>
        <strain evidence="1 2">TE7</strain>
        <plasmid evidence="1 2">extrachromosomal element</plasmid>
    </source>
</reference>
<accession>H6QE00</accession>
<dbReference type="Proteomes" id="UP000009062">
    <property type="component" value="Plasmid extrachromosomal element"/>
</dbReference>
<sequence>MTLEWEKEWEEDCDVDDPICEEEEWDLVLWCEENPDDPE</sequence>
<dbReference type="KEGG" id="pog:Pogu_ECE003"/>